<dbReference type="InterPro" id="IPR002145">
    <property type="entry name" value="CopG"/>
</dbReference>
<dbReference type="Gene3D" id="1.10.1220.10">
    <property type="entry name" value="Met repressor-like"/>
    <property type="match status" value="1"/>
</dbReference>
<keyword evidence="3" id="KW-1185">Reference proteome</keyword>
<name>A0ABY4CMW7_9BACL</name>
<protein>
    <submittedName>
        <fullName evidence="2">Ribbon-helix-helix protein, CopG family</fullName>
    </submittedName>
</protein>
<feature type="domain" description="Ribbon-helix-helix protein CopG" evidence="1">
    <location>
        <begin position="5"/>
        <end position="43"/>
    </location>
</feature>
<sequence length="46" mass="5529">MERKQVLFRLDSDLLKELKKLAIEKETSIQEIFESYAKEWVEKAKS</sequence>
<evidence type="ECO:0000259" key="1">
    <source>
        <dbReference type="Pfam" id="PF01402"/>
    </source>
</evidence>
<reference evidence="2" key="1">
    <citation type="submission" date="2021-12" db="EMBL/GenBank/DDBJ databases">
        <title>Alicyclobacillaceae gen. nov., sp. nov., isolated from chalcocite enrichment system.</title>
        <authorList>
            <person name="Jiang Z."/>
        </authorList>
    </citation>
    <scope>NUCLEOTIDE SEQUENCE</scope>
    <source>
        <strain evidence="2">MYW30-H2</strain>
    </source>
</reference>
<dbReference type="Proteomes" id="UP000830167">
    <property type="component" value="Chromosome"/>
</dbReference>
<organism evidence="2 3">
    <name type="scientific">Fodinisporobacter ferrooxydans</name>
    <dbReference type="NCBI Taxonomy" id="2901836"/>
    <lineage>
        <taxon>Bacteria</taxon>
        <taxon>Bacillati</taxon>
        <taxon>Bacillota</taxon>
        <taxon>Bacilli</taxon>
        <taxon>Bacillales</taxon>
        <taxon>Alicyclobacillaceae</taxon>
        <taxon>Fodinisporobacter</taxon>
    </lineage>
</organism>
<dbReference type="Pfam" id="PF01402">
    <property type="entry name" value="RHH_1"/>
    <property type="match status" value="1"/>
</dbReference>
<dbReference type="RefSeq" id="WP_347437486.1">
    <property type="nucleotide sequence ID" value="NZ_CP089291.1"/>
</dbReference>
<evidence type="ECO:0000313" key="3">
    <source>
        <dbReference type="Proteomes" id="UP000830167"/>
    </source>
</evidence>
<dbReference type="SUPFAM" id="SSF47598">
    <property type="entry name" value="Ribbon-helix-helix"/>
    <property type="match status" value="1"/>
</dbReference>
<gene>
    <name evidence="2" type="ORF">LSG31_00445</name>
</gene>
<accession>A0ABY4CMW7</accession>
<evidence type="ECO:0000313" key="2">
    <source>
        <dbReference type="EMBL" id="UOF90787.1"/>
    </source>
</evidence>
<proteinExistence type="predicted"/>
<dbReference type="InterPro" id="IPR013321">
    <property type="entry name" value="Arc_rbn_hlx_hlx"/>
</dbReference>
<dbReference type="InterPro" id="IPR010985">
    <property type="entry name" value="Ribbon_hlx_hlx"/>
</dbReference>
<dbReference type="EMBL" id="CP089291">
    <property type="protein sequence ID" value="UOF90787.1"/>
    <property type="molecule type" value="Genomic_DNA"/>
</dbReference>